<dbReference type="Gene3D" id="2.60.120.620">
    <property type="entry name" value="q2cbj1_9rhob like domain"/>
    <property type="match status" value="1"/>
</dbReference>
<keyword evidence="1" id="KW-0479">Metal-binding</keyword>
<keyword evidence="2" id="KW-0408">Iron</keyword>
<protein>
    <submittedName>
        <fullName evidence="3">Phytanoyl-CoA dioxygenase family protein</fullName>
    </submittedName>
</protein>
<evidence type="ECO:0000313" key="3">
    <source>
        <dbReference type="EMBL" id="MEL0629969.1"/>
    </source>
</evidence>
<dbReference type="SUPFAM" id="SSF51197">
    <property type="entry name" value="Clavaminate synthase-like"/>
    <property type="match status" value="1"/>
</dbReference>
<gene>
    <name evidence="3" type="ORF">V6256_10165</name>
</gene>
<evidence type="ECO:0000313" key="4">
    <source>
        <dbReference type="Proteomes" id="UP001369082"/>
    </source>
</evidence>
<dbReference type="PANTHER" id="PTHR20883">
    <property type="entry name" value="PHYTANOYL-COA DIOXYGENASE DOMAIN CONTAINING 1"/>
    <property type="match status" value="1"/>
</dbReference>
<proteinExistence type="predicted"/>
<dbReference type="InterPro" id="IPR008775">
    <property type="entry name" value="Phytyl_CoA_dOase-like"/>
</dbReference>
<organism evidence="3 4">
    <name type="scientific">Psychromonas aquatilis</name>
    <dbReference type="NCBI Taxonomy" id="2005072"/>
    <lineage>
        <taxon>Bacteria</taxon>
        <taxon>Pseudomonadati</taxon>
        <taxon>Pseudomonadota</taxon>
        <taxon>Gammaproteobacteria</taxon>
        <taxon>Alteromonadales</taxon>
        <taxon>Psychromonadaceae</taxon>
        <taxon>Psychromonas</taxon>
    </lineage>
</organism>
<dbReference type="GO" id="GO:0051213">
    <property type="term" value="F:dioxygenase activity"/>
    <property type="evidence" value="ECO:0007669"/>
    <property type="project" value="UniProtKB-KW"/>
</dbReference>
<dbReference type="EMBL" id="JBAKAZ010000036">
    <property type="protein sequence ID" value="MEL0629969.1"/>
    <property type="molecule type" value="Genomic_DNA"/>
</dbReference>
<evidence type="ECO:0000256" key="2">
    <source>
        <dbReference type="ARBA" id="ARBA00023004"/>
    </source>
</evidence>
<evidence type="ECO:0000256" key="1">
    <source>
        <dbReference type="ARBA" id="ARBA00022723"/>
    </source>
</evidence>
<dbReference type="Pfam" id="PF05721">
    <property type="entry name" value="PhyH"/>
    <property type="match status" value="1"/>
</dbReference>
<comment type="caution">
    <text evidence="3">The sequence shown here is derived from an EMBL/GenBank/DDBJ whole genome shotgun (WGS) entry which is preliminary data.</text>
</comment>
<dbReference type="Proteomes" id="UP001369082">
    <property type="component" value="Unassembled WGS sequence"/>
</dbReference>
<accession>A0ABU9GRY3</accession>
<dbReference type="RefSeq" id="WP_341598102.1">
    <property type="nucleotide sequence ID" value="NZ_JBAKAZ010000036.1"/>
</dbReference>
<name>A0ABU9GRY3_9GAMM</name>
<keyword evidence="3" id="KW-0560">Oxidoreductase</keyword>
<sequence>MLSAEQIKHYNEQGFIVMDEVIPLDEIEAIKARANKIVEQWAEDSPDHVFTTNDNDRSDDSYFLDSAEQIKCFFEEEAFNEQGQLVQERALCINKIGHALHELDPVFSAFSHQQLLGDILSDIGMVTPQIRQSMYIFKQPNIGGVVNWHQDASFFFTTPQSVVTLWFAVEDATLENGCLWVEPRGHLSPLRERFNLQGKQTTMVQLDDMPWPTEKSGKSVEVKAGSLVVFQGQLPHYSAPNRSPKSRQAFTLHVTDGECEYAAENWLQAKTLPLRGFNTNK</sequence>
<reference evidence="3 4" key="1">
    <citation type="submission" date="2024-02" db="EMBL/GenBank/DDBJ databases">
        <title>Bacteria isolated from the canopy kelp, Nereocystis luetkeana.</title>
        <authorList>
            <person name="Pfister C.A."/>
            <person name="Younker I.T."/>
            <person name="Light S.H."/>
        </authorList>
    </citation>
    <scope>NUCLEOTIDE SEQUENCE [LARGE SCALE GENOMIC DNA]</scope>
    <source>
        <strain evidence="3 4">TI.1.05</strain>
    </source>
</reference>
<dbReference type="PANTHER" id="PTHR20883:SF15">
    <property type="entry name" value="PHYTANOYL-COA DIOXYGENASE DOMAIN-CONTAINING PROTEIN 1"/>
    <property type="match status" value="1"/>
</dbReference>
<keyword evidence="3" id="KW-0223">Dioxygenase</keyword>
<keyword evidence="4" id="KW-1185">Reference proteome</keyword>